<evidence type="ECO:0000256" key="2">
    <source>
        <dbReference type="SAM" id="SignalP"/>
    </source>
</evidence>
<feature type="signal peptide" evidence="2">
    <location>
        <begin position="1"/>
        <end position="22"/>
    </location>
</feature>
<evidence type="ECO:0000256" key="1">
    <source>
        <dbReference type="SAM" id="MobiDB-lite"/>
    </source>
</evidence>
<dbReference type="GO" id="GO:0016787">
    <property type="term" value="F:hydrolase activity"/>
    <property type="evidence" value="ECO:0007669"/>
    <property type="project" value="UniProtKB-KW"/>
</dbReference>
<dbReference type="PROSITE" id="PS51318">
    <property type="entry name" value="TAT"/>
    <property type="match status" value="1"/>
</dbReference>
<name>A0ABU1YQ42_ROSSA</name>
<dbReference type="Gene3D" id="3.40.50.1820">
    <property type="entry name" value="alpha/beta hydrolase"/>
    <property type="match status" value="1"/>
</dbReference>
<sequence length="342" mass="35389">MSIRRLDRRTLLLTTLALAACAGGPPPPKPWAETATRELNLSLGSFELQGRRVTVTRSAGAAGALPVVIYLPGIGQGSESGQRWAATWAQAGYAVLAVQPLEEDAAAWRSSLARSGEFRELGQLHYGDAMRADRLAALRRLVAALQTQPVAGVALDWQRAALAGYEIGAQATLDLGGDGAGWLPRAVIAISPPPMEAATATPPALLITSDSDGDALGLVTRPAERRRAFDSLRPGAGWLLNLPGTSHAALAGTLAPEGWHAQDQHRGREGMGGVQQRGGMGGGQGGQGHHGPAGGTPRGPRSGSATEAAQADLQEAMRLSVAFLDARLRGAAMPASALLTAR</sequence>
<feature type="chain" id="PRO_5045685364" evidence="2">
    <location>
        <begin position="23"/>
        <end position="342"/>
    </location>
</feature>
<gene>
    <name evidence="3" type="ORF">J2X20_003641</name>
</gene>
<keyword evidence="3" id="KW-0378">Hydrolase</keyword>
<dbReference type="EMBL" id="JAVDXU010000002">
    <property type="protein sequence ID" value="MDR7270983.1"/>
    <property type="molecule type" value="Genomic_DNA"/>
</dbReference>
<keyword evidence="4" id="KW-1185">Reference proteome</keyword>
<dbReference type="InterPro" id="IPR029058">
    <property type="entry name" value="AB_hydrolase_fold"/>
</dbReference>
<evidence type="ECO:0000313" key="4">
    <source>
        <dbReference type="Proteomes" id="UP001180453"/>
    </source>
</evidence>
<reference evidence="3 4" key="1">
    <citation type="submission" date="2023-07" db="EMBL/GenBank/DDBJ databases">
        <title>Sorghum-associated microbial communities from plants grown in Nebraska, USA.</title>
        <authorList>
            <person name="Schachtman D."/>
        </authorList>
    </citation>
    <scope>NUCLEOTIDE SEQUENCE [LARGE SCALE GENOMIC DNA]</scope>
    <source>
        <strain evidence="3 4">BE314</strain>
    </source>
</reference>
<proteinExistence type="predicted"/>
<dbReference type="SUPFAM" id="SSF53474">
    <property type="entry name" value="alpha/beta-Hydrolases"/>
    <property type="match status" value="1"/>
</dbReference>
<dbReference type="Proteomes" id="UP001180453">
    <property type="component" value="Unassembled WGS sequence"/>
</dbReference>
<dbReference type="RefSeq" id="WP_310267397.1">
    <property type="nucleotide sequence ID" value="NZ_JAVDXU010000002.1"/>
</dbReference>
<comment type="caution">
    <text evidence="3">The sequence shown here is derived from an EMBL/GenBank/DDBJ whole genome shotgun (WGS) entry which is preliminary data.</text>
</comment>
<evidence type="ECO:0000313" key="3">
    <source>
        <dbReference type="EMBL" id="MDR7270983.1"/>
    </source>
</evidence>
<dbReference type="PROSITE" id="PS51257">
    <property type="entry name" value="PROKAR_LIPOPROTEIN"/>
    <property type="match status" value="1"/>
</dbReference>
<feature type="region of interest" description="Disordered" evidence="1">
    <location>
        <begin position="261"/>
        <end position="308"/>
    </location>
</feature>
<feature type="compositionally biased region" description="Gly residues" evidence="1">
    <location>
        <begin position="270"/>
        <end position="297"/>
    </location>
</feature>
<keyword evidence="2" id="KW-0732">Signal</keyword>
<protein>
    <submittedName>
        <fullName evidence="3">Dienelactone hydrolase</fullName>
    </submittedName>
</protein>
<dbReference type="InterPro" id="IPR006311">
    <property type="entry name" value="TAT_signal"/>
</dbReference>
<organism evidence="3 4">
    <name type="scientific">Roseateles saccharophilus</name>
    <name type="common">Pseudomonas saccharophila</name>
    <dbReference type="NCBI Taxonomy" id="304"/>
    <lineage>
        <taxon>Bacteria</taxon>
        <taxon>Pseudomonadati</taxon>
        <taxon>Pseudomonadota</taxon>
        <taxon>Betaproteobacteria</taxon>
        <taxon>Burkholderiales</taxon>
        <taxon>Sphaerotilaceae</taxon>
        <taxon>Roseateles</taxon>
    </lineage>
</organism>
<accession>A0ABU1YQ42</accession>